<reference evidence="3" key="1">
    <citation type="journal article" date="2019" name="Int. J. Syst. Evol. Microbiol.">
        <title>The Global Catalogue of Microorganisms (GCM) 10K type strain sequencing project: providing services to taxonomists for standard genome sequencing and annotation.</title>
        <authorList>
            <consortium name="The Broad Institute Genomics Platform"/>
            <consortium name="The Broad Institute Genome Sequencing Center for Infectious Disease"/>
            <person name="Wu L."/>
            <person name="Ma J."/>
        </authorList>
    </citation>
    <scope>NUCLEOTIDE SEQUENCE [LARGE SCALE GENOMIC DNA]</scope>
    <source>
        <strain evidence="3">CGMCC 4.1437</strain>
    </source>
</reference>
<evidence type="ECO:0000256" key="1">
    <source>
        <dbReference type="SAM" id="Phobius"/>
    </source>
</evidence>
<evidence type="ECO:0000313" key="2">
    <source>
        <dbReference type="EMBL" id="MFC5661802.1"/>
    </source>
</evidence>
<keyword evidence="1" id="KW-0812">Transmembrane</keyword>
<organism evidence="2 3">
    <name type="scientific">Kitasatospora misakiensis</name>
    <dbReference type="NCBI Taxonomy" id="67330"/>
    <lineage>
        <taxon>Bacteria</taxon>
        <taxon>Bacillati</taxon>
        <taxon>Actinomycetota</taxon>
        <taxon>Actinomycetes</taxon>
        <taxon>Kitasatosporales</taxon>
        <taxon>Streptomycetaceae</taxon>
        <taxon>Kitasatospora</taxon>
    </lineage>
</organism>
<proteinExistence type="predicted"/>
<sequence>MLDGLPMFWPGLFASLVPAALLNRPVGRLLRTHWAVGFVLLLALGGVATLTLLPEHPRPFWRDLSWAGAVHHCTLGALGPRPPTEWLGPLLFAPIGLAAALTGSRRRAAALLLGAALLPAALEAVQYTVPALGHPCDTRDALAALLGLALGTLLGLPARPALHRA</sequence>
<comment type="caution">
    <text evidence="2">The sequence shown here is derived from an EMBL/GenBank/DDBJ whole genome shotgun (WGS) entry which is preliminary data.</text>
</comment>
<feature type="transmembrane region" description="Helical" evidence="1">
    <location>
        <begin position="110"/>
        <end position="129"/>
    </location>
</feature>
<feature type="transmembrane region" description="Helical" evidence="1">
    <location>
        <begin position="141"/>
        <end position="162"/>
    </location>
</feature>
<evidence type="ECO:0008006" key="4">
    <source>
        <dbReference type="Google" id="ProtNLM"/>
    </source>
</evidence>
<keyword evidence="3" id="KW-1185">Reference proteome</keyword>
<feature type="transmembrane region" description="Helical" evidence="1">
    <location>
        <begin position="34"/>
        <end position="53"/>
    </location>
</feature>
<gene>
    <name evidence="2" type="ORF">ACFP3U_02255</name>
</gene>
<dbReference type="Proteomes" id="UP001595975">
    <property type="component" value="Unassembled WGS sequence"/>
</dbReference>
<name>A0ABW0WW96_9ACTN</name>
<accession>A0ABW0WW96</accession>
<dbReference type="EMBL" id="JBHSOF010000002">
    <property type="protein sequence ID" value="MFC5661802.1"/>
    <property type="molecule type" value="Genomic_DNA"/>
</dbReference>
<protein>
    <recommendedName>
        <fullName evidence="4">VanZ-like domain-containing protein</fullName>
    </recommendedName>
</protein>
<keyword evidence="1" id="KW-0472">Membrane</keyword>
<evidence type="ECO:0000313" key="3">
    <source>
        <dbReference type="Proteomes" id="UP001595975"/>
    </source>
</evidence>
<dbReference type="RefSeq" id="WP_380223392.1">
    <property type="nucleotide sequence ID" value="NZ_JBHSOF010000002.1"/>
</dbReference>
<feature type="transmembrane region" description="Helical" evidence="1">
    <location>
        <begin position="86"/>
        <end position="103"/>
    </location>
</feature>
<feature type="transmembrane region" description="Helical" evidence="1">
    <location>
        <begin position="6"/>
        <end position="22"/>
    </location>
</feature>
<keyword evidence="1" id="KW-1133">Transmembrane helix</keyword>